<dbReference type="Proteomes" id="UP001237448">
    <property type="component" value="Unassembled WGS sequence"/>
</dbReference>
<reference evidence="2 3" key="1">
    <citation type="submission" date="2023-07" db="EMBL/GenBank/DDBJ databases">
        <title>Genomic Encyclopedia of Type Strains, Phase IV (KMG-IV): sequencing the most valuable type-strain genomes for metagenomic binning, comparative biology and taxonomic classification.</title>
        <authorList>
            <person name="Goeker M."/>
        </authorList>
    </citation>
    <scope>NUCLEOTIDE SEQUENCE [LARGE SCALE GENOMIC DNA]</scope>
    <source>
        <strain evidence="2 3">DSM 5896</strain>
    </source>
</reference>
<dbReference type="InterPro" id="IPR025272">
    <property type="entry name" value="SocA_Panacea"/>
</dbReference>
<dbReference type="Pfam" id="PF13274">
    <property type="entry name" value="SocA_Panacea"/>
    <property type="match status" value="1"/>
</dbReference>
<feature type="domain" description="Antitoxin SocA-like Panacea" evidence="1">
    <location>
        <begin position="3"/>
        <end position="115"/>
    </location>
</feature>
<comment type="caution">
    <text evidence="2">The sequence shown here is derived from an EMBL/GenBank/DDBJ whole genome shotgun (WGS) entry which is preliminary data.</text>
</comment>
<keyword evidence="3" id="KW-1185">Reference proteome</keyword>
<proteinExistence type="predicted"/>
<evidence type="ECO:0000313" key="2">
    <source>
        <dbReference type="EMBL" id="MDQ0396336.1"/>
    </source>
</evidence>
<accession>A0ABU0FP69</accession>
<dbReference type="EMBL" id="JAUSVK010000001">
    <property type="protein sequence ID" value="MDQ0396336.1"/>
    <property type="molecule type" value="Genomic_DNA"/>
</dbReference>
<sequence>MQLQKLAYIANGWNTVINGEKLISDTAQAWTFGPVYPNLYEHTKYFGKDPIGRLITPADIDVFRFFAHGSDKDAPAYKADLTQQERDVISHVWRRYGTLDGIKLSELTHQPGTPWFKAYSRGKNSELRDSDIEEHYLKIAEKSVAGQAQEI</sequence>
<organism evidence="2 3">
    <name type="scientific">Labrys monachus</name>
    <dbReference type="NCBI Taxonomy" id="217067"/>
    <lineage>
        <taxon>Bacteria</taxon>
        <taxon>Pseudomonadati</taxon>
        <taxon>Pseudomonadota</taxon>
        <taxon>Alphaproteobacteria</taxon>
        <taxon>Hyphomicrobiales</taxon>
        <taxon>Xanthobacteraceae</taxon>
        <taxon>Labrys</taxon>
    </lineage>
</organism>
<protein>
    <submittedName>
        <fullName evidence="2">Phage-associated protein</fullName>
    </submittedName>
</protein>
<name>A0ABU0FP69_9HYPH</name>
<evidence type="ECO:0000313" key="3">
    <source>
        <dbReference type="Proteomes" id="UP001237448"/>
    </source>
</evidence>
<dbReference type="RefSeq" id="WP_307436446.1">
    <property type="nucleotide sequence ID" value="NZ_JAUSVK010000001.1"/>
</dbReference>
<gene>
    <name evidence="2" type="ORF">J3R73_006128</name>
</gene>
<evidence type="ECO:0000259" key="1">
    <source>
        <dbReference type="Pfam" id="PF13274"/>
    </source>
</evidence>